<feature type="transmembrane region" description="Helical" evidence="6">
    <location>
        <begin position="16"/>
        <end position="39"/>
    </location>
</feature>
<dbReference type="RefSeq" id="XP_003011390.1">
    <property type="nucleotide sequence ID" value="XM_003011344.1"/>
</dbReference>
<dbReference type="InterPro" id="IPR011701">
    <property type="entry name" value="MFS"/>
</dbReference>
<feature type="transmembrane region" description="Helical" evidence="6">
    <location>
        <begin position="286"/>
        <end position="319"/>
    </location>
</feature>
<keyword evidence="4 6" id="KW-1133">Transmembrane helix</keyword>
<feature type="transmembrane region" description="Helical" evidence="6">
    <location>
        <begin position="331"/>
        <end position="353"/>
    </location>
</feature>
<dbReference type="GO" id="GO:0016020">
    <property type="term" value="C:membrane"/>
    <property type="evidence" value="ECO:0007669"/>
    <property type="project" value="UniProtKB-SubCell"/>
</dbReference>
<dbReference type="OMA" id="IPLHCTE"/>
<evidence type="ECO:0000256" key="2">
    <source>
        <dbReference type="ARBA" id="ARBA00022448"/>
    </source>
</evidence>
<dbReference type="AlphaFoldDB" id="D4B1W8"/>
<organism evidence="7 8">
    <name type="scientific">Arthroderma benhamiae (strain ATCC MYA-4681 / CBS 112371)</name>
    <name type="common">Trichophyton mentagrophytes</name>
    <dbReference type="NCBI Taxonomy" id="663331"/>
    <lineage>
        <taxon>Eukaryota</taxon>
        <taxon>Fungi</taxon>
        <taxon>Dikarya</taxon>
        <taxon>Ascomycota</taxon>
        <taxon>Pezizomycotina</taxon>
        <taxon>Eurotiomycetes</taxon>
        <taxon>Eurotiomycetidae</taxon>
        <taxon>Onygenales</taxon>
        <taxon>Arthrodermataceae</taxon>
        <taxon>Trichophyton</taxon>
    </lineage>
</organism>
<dbReference type="HOGENOM" id="CLU_001265_54_5_1"/>
<evidence type="ECO:0000256" key="1">
    <source>
        <dbReference type="ARBA" id="ARBA00004141"/>
    </source>
</evidence>
<proteinExistence type="predicted"/>
<gene>
    <name evidence="7" type="ORF">ARB_02449</name>
</gene>
<comment type="caution">
    <text evidence="7">The sequence shown here is derived from an EMBL/GenBank/DDBJ whole genome shotgun (WGS) entry which is preliminary data.</text>
</comment>
<dbReference type="Pfam" id="PF07690">
    <property type="entry name" value="MFS_1"/>
    <property type="match status" value="1"/>
</dbReference>
<dbReference type="PANTHER" id="PTHR23504:SF15">
    <property type="entry name" value="MAJOR FACILITATOR SUPERFAMILY (MFS) PROFILE DOMAIN-CONTAINING PROTEIN"/>
    <property type="match status" value="1"/>
</dbReference>
<evidence type="ECO:0000256" key="5">
    <source>
        <dbReference type="ARBA" id="ARBA00023136"/>
    </source>
</evidence>
<dbReference type="Gene3D" id="1.20.1250.20">
    <property type="entry name" value="MFS general substrate transporter like domains"/>
    <property type="match status" value="1"/>
</dbReference>
<evidence type="ECO:0000256" key="4">
    <source>
        <dbReference type="ARBA" id="ARBA00022989"/>
    </source>
</evidence>
<dbReference type="EMBL" id="ABSU01000027">
    <property type="protein sequence ID" value="EFE30750.1"/>
    <property type="molecule type" value="Genomic_DNA"/>
</dbReference>
<dbReference type="Proteomes" id="UP000008866">
    <property type="component" value="Unassembled WGS sequence"/>
</dbReference>
<dbReference type="InterPro" id="IPR036259">
    <property type="entry name" value="MFS_trans_sf"/>
</dbReference>
<dbReference type="SUPFAM" id="SSF103473">
    <property type="entry name" value="MFS general substrate transporter"/>
    <property type="match status" value="1"/>
</dbReference>
<evidence type="ECO:0000313" key="8">
    <source>
        <dbReference type="Proteomes" id="UP000008866"/>
    </source>
</evidence>
<keyword evidence="5 6" id="KW-0472">Membrane</keyword>
<comment type="subcellular location">
    <subcellularLocation>
        <location evidence="1">Membrane</location>
        <topology evidence="1">Multi-pass membrane protein</topology>
    </subcellularLocation>
</comment>
<feature type="transmembrane region" description="Helical" evidence="6">
    <location>
        <begin position="135"/>
        <end position="157"/>
    </location>
</feature>
<sequence length="403" mass="43694">MMKSFLPADGNQAARAAVLASSTVSLFTFGEFLTGVPWAKVSDRIGRKRTLMIGVVCGAASALAFGLSKSLGVALVARAFGGLTNPNVGVVSSCVGELVRDKKDQGPVIGGWLAEPTKTIPSVFPEGSIWEKFPYLLPNLVVALSMATSGLLGFFFLEETHPHLENSRNVGLEMSQWLYQKTMKLFGYIDTQKYAVLSSNGDDDIPLHCTEDVESAAVEENDSKDSDKDTIMPVKSSTKSAYSGQVILQILAASILGFHKVASDVIIPIFLAQDKKPVPDEKDSNFLYFITGFGMSSPMISNVLLSQAVIAILAQIFIVPKLIARLGPLKVFRWAVFAFPCLYCLTPFTSQVIHPLSTILILIDLWVKAILVNLGYTASSILCVKIQSSKESKYPILMSTNII</sequence>
<evidence type="ECO:0000313" key="7">
    <source>
        <dbReference type="EMBL" id="EFE30750.1"/>
    </source>
</evidence>
<dbReference type="GeneID" id="9524291"/>
<dbReference type="eggNOG" id="KOG2615">
    <property type="taxonomic scope" value="Eukaryota"/>
</dbReference>
<dbReference type="KEGG" id="abe:ARB_02449"/>
<keyword evidence="2" id="KW-0813">Transport</keyword>
<name>D4B1W8_ARTBC</name>
<dbReference type="PANTHER" id="PTHR23504">
    <property type="entry name" value="MAJOR FACILITATOR SUPERFAMILY DOMAIN-CONTAINING PROTEIN 10"/>
    <property type="match status" value="1"/>
</dbReference>
<evidence type="ECO:0000256" key="6">
    <source>
        <dbReference type="SAM" id="Phobius"/>
    </source>
</evidence>
<evidence type="ECO:0008006" key="9">
    <source>
        <dbReference type="Google" id="ProtNLM"/>
    </source>
</evidence>
<feature type="transmembrane region" description="Helical" evidence="6">
    <location>
        <begin position="246"/>
        <end position="271"/>
    </location>
</feature>
<keyword evidence="3 6" id="KW-0812">Transmembrane</keyword>
<reference evidence="8" key="1">
    <citation type="journal article" date="2011" name="Genome Biol.">
        <title>Comparative and functional genomics provide insights into the pathogenicity of dermatophytic fungi.</title>
        <authorList>
            <person name="Burmester A."/>
            <person name="Shelest E."/>
            <person name="Gloeckner G."/>
            <person name="Heddergott C."/>
            <person name="Schindler S."/>
            <person name="Staib P."/>
            <person name="Heidel A."/>
            <person name="Felder M."/>
            <person name="Petzold A."/>
            <person name="Szafranski K."/>
            <person name="Feuermann M."/>
            <person name="Pedruzzi I."/>
            <person name="Priebe S."/>
            <person name="Groth M."/>
            <person name="Winkler R."/>
            <person name="Li W."/>
            <person name="Kniemeyer O."/>
            <person name="Schroeckh V."/>
            <person name="Hertweck C."/>
            <person name="Hube B."/>
            <person name="White T.C."/>
            <person name="Platzer M."/>
            <person name="Guthke R."/>
            <person name="Heitman J."/>
            <person name="Woestemeyer J."/>
            <person name="Zipfel P.F."/>
            <person name="Monod M."/>
            <person name="Brakhage A.A."/>
        </authorList>
    </citation>
    <scope>NUCLEOTIDE SEQUENCE [LARGE SCALE GENOMIC DNA]</scope>
    <source>
        <strain evidence="8">ATCC MYA-4681 / CBS 112371</strain>
    </source>
</reference>
<keyword evidence="8" id="KW-1185">Reference proteome</keyword>
<feature type="transmembrane region" description="Helical" evidence="6">
    <location>
        <begin position="359"/>
        <end position="384"/>
    </location>
</feature>
<feature type="transmembrane region" description="Helical" evidence="6">
    <location>
        <begin position="51"/>
        <end position="77"/>
    </location>
</feature>
<dbReference type="GO" id="GO:0022857">
    <property type="term" value="F:transmembrane transporter activity"/>
    <property type="evidence" value="ECO:0007669"/>
    <property type="project" value="InterPro"/>
</dbReference>
<evidence type="ECO:0000256" key="3">
    <source>
        <dbReference type="ARBA" id="ARBA00022692"/>
    </source>
</evidence>
<protein>
    <recommendedName>
        <fullName evidence="9">Major facilitator superfamily (MFS) profile domain-containing protein</fullName>
    </recommendedName>
</protein>
<accession>D4B1W8</accession>